<gene>
    <name evidence="4" type="primary">LOC115891240</name>
</gene>
<dbReference type="RefSeq" id="XP_030767530.1">
    <property type="nucleotide sequence ID" value="XM_030911670.1"/>
</dbReference>
<organism evidence="3 4">
    <name type="scientific">Sitophilus oryzae</name>
    <name type="common">Rice weevil</name>
    <name type="synonym">Curculio oryzae</name>
    <dbReference type="NCBI Taxonomy" id="7048"/>
    <lineage>
        <taxon>Eukaryota</taxon>
        <taxon>Metazoa</taxon>
        <taxon>Ecdysozoa</taxon>
        <taxon>Arthropoda</taxon>
        <taxon>Hexapoda</taxon>
        <taxon>Insecta</taxon>
        <taxon>Pterygota</taxon>
        <taxon>Neoptera</taxon>
        <taxon>Endopterygota</taxon>
        <taxon>Coleoptera</taxon>
        <taxon>Polyphaga</taxon>
        <taxon>Cucujiformia</taxon>
        <taxon>Curculionidae</taxon>
        <taxon>Dryophthorinae</taxon>
        <taxon>Sitophilus</taxon>
    </lineage>
</organism>
<dbReference type="InterPro" id="IPR036875">
    <property type="entry name" value="Znf_CCHC_sf"/>
</dbReference>
<proteinExistence type="predicted"/>
<dbReference type="SUPFAM" id="SSF57756">
    <property type="entry name" value="Retrovirus zinc finger-like domains"/>
    <property type="match status" value="1"/>
</dbReference>
<evidence type="ECO:0000259" key="2">
    <source>
        <dbReference type="PROSITE" id="PS50158"/>
    </source>
</evidence>
<sequence length="191" mass="21809">MDKNIEELEKLKQSLESKARMKCEARFEGKTQKKISLHIRGMDSQTSKEEIQIALEGYLGPLENKDVKIGELRPNYANTQAITVNLIEEDANILEKSSYIKIGMVRCEVERRIGLKSCRRCWAYDHEVMDCKGPDRKGICFKCGKEGHNAKECSGQTYCLICEKEGHSANGSKCDAFKKALKEEKRKKKDK</sequence>
<name>A0A6J2YXF0_SITOR</name>
<accession>A0A6J2YXF0</accession>
<dbReference type="Proteomes" id="UP000504635">
    <property type="component" value="Unplaced"/>
</dbReference>
<dbReference type="PROSITE" id="PS50158">
    <property type="entry name" value="ZF_CCHC"/>
    <property type="match status" value="1"/>
</dbReference>
<dbReference type="SMART" id="SM00343">
    <property type="entry name" value="ZnF_C2HC"/>
    <property type="match status" value="3"/>
</dbReference>
<feature type="domain" description="CCHC-type" evidence="2">
    <location>
        <begin position="140"/>
        <end position="153"/>
    </location>
</feature>
<protein>
    <submittedName>
        <fullName evidence="4">Uncharacterized protein LOC115891240</fullName>
    </submittedName>
</protein>
<dbReference type="AlphaFoldDB" id="A0A6J2YXF0"/>
<keyword evidence="1" id="KW-0863">Zinc-finger</keyword>
<dbReference type="InParanoid" id="A0A6J2YXF0"/>
<evidence type="ECO:0000256" key="1">
    <source>
        <dbReference type="PROSITE-ProRule" id="PRU00047"/>
    </source>
</evidence>
<dbReference type="InterPro" id="IPR001878">
    <property type="entry name" value="Znf_CCHC"/>
</dbReference>
<reference evidence="4" key="1">
    <citation type="submission" date="2025-08" db="UniProtKB">
        <authorList>
            <consortium name="RefSeq"/>
        </authorList>
    </citation>
    <scope>IDENTIFICATION</scope>
    <source>
        <tissue evidence="4">Gonads</tissue>
    </source>
</reference>
<keyword evidence="1" id="KW-0479">Metal-binding</keyword>
<dbReference type="OrthoDB" id="6782564at2759"/>
<dbReference type="KEGG" id="soy:115891240"/>
<evidence type="ECO:0000313" key="4">
    <source>
        <dbReference type="RefSeq" id="XP_030767530.1"/>
    </source>
</evidence>
<dbReference type="Gene3D" id="4.10.60.10">
    <property type="entry name" value="Zinc finger, CCHC-type"/>
    <property type="match status" value="1"/>
</dbReference>
<evidence type="ECO:0000313" key="3">
    <source>
        <dbReference type="Proteomes" id="UP000504635"/>
    </source>
</evidence>
<dbReference type="GO" id="GO:0003676">
    <property type="term" value="F:nucleic acid binding"/>
    <property type="evidence" value="ECO:0007669"/>
    <property type="project" value="InterPro"/>
</dbReference>
<dbReference type="GO" id="GO:0008270">
    <property type="term" value="F:zinc ion binding"/>
    <property type="evidence" value="ECO:0007669"/>
    <property type="project" value="UniProtKB-KW"/>
</dbReference>
<keyword evidence="1" id="KW-0862">Zinc</keyword>
<dbReference type="GeneID" id="115891240"/>
<keyword evidence="3" id="KW-1185">Reference proteome</keyword>